<accession>A0ABY5TTX0</accession>
<dbReference type="RefSeq" id="WP_240532003.1">
    <property type="nucleotide sequence ID" value="NZ_CP103423.1"/>
</dbReference>
<gene>
    <name evidence="1" type="ORF">NX772_03420</name>
</gene>
<name>A0ABY5TTX0_9BACT</name>
<reference evidence="1" key="1">
    <citation type="submission" date="2022-08" db="EMBL/GenBank/DDBJ databases">
        <title>Complete genome sequence of Mycoplasma molare type strain H 542.</title>
        <authorList>
            <person name="Spergser J."/>
        </authorList>
    </citation>
    <scope>NUCLEOTIDE SEQUENCE</scope>
    <source>
        <strain evidence="1">H 542</strain>
    </source>
</reference>
<dbReference type="Proteomes" id="UP001058364">
    <property type="component" value="Chromosome"/>
</dbReference>
<protein>
    <submittedName>
        <fullName evidence="1">Uncharacterized protein</fullName>
    </submittedName>
</protein>
<keyword evidence="2" id="KW-1185">Reference proteome</keyword>
<evidence type="ECO:0000313" key="2">
    <source>
        <dbReference type="Proteomes" id="UP001058364"/>
    </source>
</evidence>
<sequence>MIIIKNIKDKNAAIKKWNPLSSLAFFLASSISFLPNLEVTNKEIFAPIIPKVDVKIFVSDVVIPKIAEEPSPQYSLYSPKPNEPTLYPSAHKKVLIEIKIKLEDDNKKLGILFKKNVHVFFFIDPIENGLINNSFFFNQIKNKLKVKLIKPDITVAQAEPFISKKGIKIKFKQILVNNVAKEIYKEMELFLVSLNKEMEVKEIESNIQEMVIILM</sequence>
<dbReference type="EMBL" id="CP103423">
    <property type="protein sequence ID" value="UWD34112.1"/>
    <property type="molecule type" value="Genomic_DNA"/>
</dbReference>
<evidence type="ECO:0000313" key="1">
    <source>
        <dbReference type="EMBL" id="UWD34112.1"/>
    </source>
</evidence>
<proteinExistence type="predicted"/>
<organism evidence="1 2">
    <name type="scientific">Mesomycoplasma molare</name>
    <dbReference type="NCBI Taxonomy" id="171288"/>
    <lineage>
        <taxon>Bacteria</taxon>
        <taxon>Bacillati</taxon>
        <taxon>Mycoplasmatota</taxon>
        <taxon>Mycoplasmoidales</taxon>
        <taxon>Metamycoplasmataceae</taxon>
        <taxon>Mesomycoplasma</taxon>
    </lineage>
</organism>